<evidence type="ECO:0000313" key="4">
    <source>
        <dbReference type="EMBL" id="TDO19442.1"/>
    </source>
</evidence>
<dbReference type="InterPro" id="IPR020852">
    <property type="entry name" value="RNR_Ib_NrdI_bac"/>
</dbReference>
<dbReference type="GO" id="GO:0010181">
    <property type="term" value="F:FMN binding"/>
    <property type="evidence" value="ECO:0007669"/>
    <property type="project" value="InterPro"/>
</dbReference>
<dbReference type="InterPro" id="IPR004465">
    <property type="entry name" value="RNR_NrdI"/>
</dbReference>
<reference evidence="4 5" key="1">
    <citation type="submission" date="2019-03" db="EMBL/GenBank/DDBJ databases">
        <title>Genomic Encyclopedia of Archaeal and Bacterial Type Strains, Phase II (KMG-II): from individual species to whole genera.</title>
        <authorList>
            <person name="Goeker M."/>
        </authorList>
    </citation>
    <scope>NUCLEOTIDE SEQUENCE [LARGE SCALE GENOMIC DNA]</scope>
    <source>
        <strain evidence="4 5">ATCC 700618</strain>
    </source>
</reference>
<comment type="caution">
    <text evidence="4">The sequence shown here is derived from an EMBL/GenBank/DDBJ whole genome shotgun (WGS) entry which is preliminary data.</text>
</comment>
<dbReference type="OrthoDB" id="350535at2"/>
<dbReference type="AlphaFoldDB" id="A0A4R6IBY5"/>
<keyword evidence="5" id="KW-1185">Reference proteome</keyword>
<name>A0A4R6IBY5_9MOLU</name>
<sequence>MHKDIIEMSDVLRPTGEPEIVYFSSKSNNTHRFIQKLEIENKRIPVDESMAEPVIDKDFVLICPTYSGGDDSTKGAVPSQVIKFLNDEQRRKYCRGVVATGNTNFGSSFALAGPILSKRLKVPLLYQLELLGTQEDVTNLRQILFSFWNKSE</sequence>
<evidence type="ECO:0000256" key="1">
    <source>
        <dbReference type="ARBA" id="ARBA00003999"/>
    </source>
</evidence>
<protein>
    <recommendedName>
        <fullName evidence="3">Protein NrdI</fullName>
    </recommendedName>
</protein>
<evidence type="ECO:0000256" key="3">
    <source>
        <dbReference type="HAMAP-Rule" id="MF_00128"/>
    </source>
</evidence>
<dbReference type="RefSeq" id="WP_094254866.1">
    <property type="nucleotide sequence ID" value="NZ_NNCE01000006.1"/>
</dbReference>
<organism evidence="4 5">
    <name type="scientific">Mycoplasma testudineum</name>
    <dbReference type="NCBI Taxonomy" id="244584"/>
    <lineage>
        <taxon>Bacteria</taxon>
        <taxon>Bacillati</taxon>
        <taxon>Mycoplasmatota</taxon>
        <taxon>Mollicutes</taxon>
        <taxon>Mycoplasmataceae</taxon>
        <taxon>Mycoplasma</taxon>
    </lineage>
</organism>
<comment type="function">
    <text evidence="1 3">Probably involved in ribonucleotide reductase function.</text>
</comment>
<dbReference type="PIRSF" id="PIRSF005087">
    <property type="entry name" value="NrdI"/>
    <property type="match status" value="1"/>
</dbReference>
<dbReference type="SUPFAM" id="SSF52218">
    <property type="entry name" value="Flavoproteins"/>
    <property type="match status" value="1"/>
</dbReference>
<dbReference type="InterPro" id="IPR029039">
    <property type="entry name" value="Flavoprotein-like_sf"/>
</dbReference>
<dbReference type="EMBL" id="SNWN01000014">
    <property type="protein sequence ID" value="TDO19442.1"/>
    <property type="molecule type" value="Genomic_DNA"/>
</dbReference>
<dbReference type="HAMAP" id="MF_00128">
    <property type="entry name" value="NrdI"/>
    <property type="match status" value="1"/>
</dbReference>
<proteinExistence type="inferred from homology"/>
<dbReference type="Gene3D" id="3.40.50.360">
    <property type="match status" value="1"/>
</dbReference>
<evidence type="ECO:0000256" key="2">
    <source>
        <dbReference type="ARBA" id="ARBA00009942"/>
    </source>
</evidence>
<dbReference type="PANTHER" id="PTHR37297:SF1">
    <property type="entry name" value="PROTEIN NRDI"/>
    <property type="match status" value="1"/>
</dbReference>
<dbReference type="NCBIfam" id="TIGR00333">
    <property type="entry name" value="nrdI"/>
    <property type="match status" value="1"/>
</dbReference>
<dbReference type="Proteomes" id="UP000295518">
    <property type="component" value="Unassembled WGS sequence"/>
</dbReference>
<accession>A0A4R6IBY5</accession>
<gene>
    <name evidence="3" type="primary">nrdI</name>
    <name evidence="4" type="ORF">EI74_0713</name>
</gene>
<dbReference type="PANTHER" id="PTHR37297">
    <property type="entry name" value="PROTEIN NRDI"/>
    <property type="match status" value="1"/>
</dbReference>
<evidence type="ECO:0000313" key="5">
    <source>
        <dbReference type="Proteomes" id="UP000295518"/>
    </source>
</evidence>
<comment type="similarity">
    <text evidence="2 3">Belongs to the NrdI family.</text>
</comment>
<dbReference type="Pfam" id="PF07972">
    <property type="entry name" value="Flavodoxin_NdrI"/>
    <property type="match status" value="1"/>
</dbReference>